<gene>
    <name evidence="1" type="ORF">JI75_04440</name>
</gene>
<dbReference type="STRING" id="1531429.JI75_04440"/>
<name>A0A0A8B5D4_9ACTN</name>
<reference evidence="2" key="1">
    <citation type="submission" date="2014-08" db="EMBL/GenBank/DDBJ databases">
        <title>Coriobacteriaceae sp. complete genome.</title>
        <authorList>
            <person name="Looft T."/>
            <person name="Bayles D.O."/>
            <person name="Stanton T.B."/>
        </authorList>
    </citation>
    <scope>NUCLEOTIDE SEQUENCE [LARGE SCALE GENOMIC DNA]</scope>
    <source>
        <strain evidence="2">68-1-3</strain>
    </source>
</reference>
<dbReference type="Proteomes" id="UP000031121">
    <property type="component" value="Chromosome"/>
</dbReference>
<keyword evidence="2" id="KW-1185">Reference proteome</keyword>
<evidence type="ECO:0008006" key="3">
    <source>
        <dbReference type="Google" id="ProtNLM"/>
    </source>
</evidence>
<organism evidence="1 2">
    <name type="scientific">Berryella intestinalis</name>
    <dbReference type="NCBI Taxonomy" id="1531429"/>
    <lineage>
        <taxon>Bacteria</taxon>
        <taxon>Bacillati</taxon>
        <taxon>Actinomycetota</taxon>
        <taxon>Coriobacteriia</taxon>
        <taxon>Eggerthellales</taxon>
        <taxon>Eggerthellaceae</taxon>
        <taxon>Berryella</taxon>
    </lineage>
</organism>
<dbReference type="AlphaFoldDB" id="A0A0A8B5D4"/>
<accession>A0A0A8B5D4</accession>
<reference evidence="1 2" key="2">
    <citation type="journal article" date="2015" name="Genome Announc.">
        <title>Complete Genome Sequence of Coriobacteriaceae Strain 68-1-3, a Novel Mucus-Degrading Isolate from the Swine Intestinal Tract.</title>
        <authorList>
            <person name="Looft T."/>
            <person name="Bayles D.O."/>
            <person name="Alt D.P."/>
            <person name="Stanton T.B."/>
        </authorList>
    </citation>
    <scope>NUCLEOTIDE SEQUENCE [LARGE SCALE GENOMIC DNA]</scope>
    <source>
        <strain evidence="1 2">68-1-3</strain>
    </source>
</reference>
<dbReference type="KEGG" id="cbac:JI75_04440"/>
<evidence type="ECO:0000313" key="1">
    <source>
        <dbReference type="EMBL" id="AJC12028.1"/>
    </source>
</evidence>
<dbReference type="HOGENOM" id="CLU_2583745_0_0_11"/>
<protein>
    <recommendedName>
        <fullName evidence="3">Helix-turn-helix domain-containing protein</fullName>
    </recommendedName>
</protein>
<proteinExistence type="predicted"/>
<dbReference type="EMBL" id="CP009302">
    <property type="protein sequence ID" value="AJC12028.1"/>
    <property type="molecule type" value="Genomic_DNA"/>
</dbReference>
<sequence>MNDATGPRPVPPQDYYSAQQVMDLLRISKRRLYELAERDDDPLPLRTFPGAKRGSIADRRELRDWVLRNTVLVREREQRG</sequence>
<evidence type="ECO:0000313" key="2">
    <source>
        <dbReference type="Proteomes" id="UP000031121"/>
    </source>
</evidence>